<dbReference type="Proteomes" id="UP000828797">
    <property type="component" value="Segment"/>
</dbReference>
<dbReference type="KEGG" id="vg:77923837"/>
<dbReference type="GeneID" id="77923837"/>
<accession>A0AAE7WU54</accession>
<dbReference type="RefSeq" id="YP_010648398.1">
    <property type="nucleotide sequence ID" value="NC_070758.1"/>
</dbReference>
<protein>
    <submittedName>
        <fullName evidence="1">Ribosome modulation factor-like domain-containing protein</fullName>
    </submittedName>
</protein>
<evidence type="ECO:0000313" key="1">
    <source>
        <dbReference type="EMBL" id="QYW05810.1"/>
    </source>
</evidence>
<name>A0AAE7WU54_9CAUD</name>
<organism evidence="1 2">
    <name type="scientific">Vibrio phage vB_VpaP_G1</name>
    <dbReference type="NCBI Taxonomy" id="2862773"/>
    <lineage>
        <taxon>Viruses</taxon>
        <taxon>Duplodnaviria</taxon>
        <taxon>Heunggongvirae</taxon>
        <taxon>Uroviricota</taxon>
        <taxon>Caudoviricetes</taxon>
        <taxon>Autographivirales</taxon>
        <taxon>Youngvirus</taxon>
        <taxon>Youngvirus G1</taxon>
    </lineage>
</organism>
<evidence type="ECO:0000313" key="2">
    <source>
        <dbReference type="Proteomes" id="UP000828797"/>
    </source>
</evidence>
<keyword evidence="2" id="KW-1185">Reference proteome</keyword>
<proteinExistence type="predicted"/>
<reference evidence="1" key="1">
    <citation type="submission" date="2021-07" db="EMBL/GenBank/DDBJ databases">
        <authorList>
            <person name="Wang J."/>
            <person name="Yang M."/>
        </authorList>
    </citation>
    <scope>NUCLEOTIDE SEQUENCE</scope>
</reference>
<dbReference type="EMBL" id="MZ592920">
    <property type="protein sequence ID" value="QYW05810.1"/>
    <property type="molecule type" value="Genomic_DNA"/>
</dbReference>
<sequence length="138" mass="15471">MSVPALTDALVMQIVSQCKYKPGWEIVSGGSLRDGTMYLQVSVDASVGRCSMTGLPAAWKSGKRYLSRWMCSQEIVGVVFSLIKAAEEHEMLEWFRYKGSSIFNPHLDPDVLADVAKYRKNFVTRPDNMSMTQEEPDA</sequence>